<keyword evidence="7" id="KW-1003">Cell membrane</keyword>
<keyword evidence="10" id="KW-1185">Reference proteome</keyword>
<evidence type="ECO:0000256" key="4">
    <source>
        <dbReference type="ARBA" id="ARBA00023002"/>
    </source>
</evidence>
<dbReference type="InterPro" id="IPR029039">
    <property type="entry name" value="Flavoprotein-like_sf"/>
</dbReference>
<dbReference type="PANTHER" id="PTHR38030:SF2">
    <property type="entry name" value="PROTOPORPHYRINOGEN IX DEHYDROGENASE [QUINONE]"/>
    <property type="match status" value="1"/>
</dbReference>
<dbReference type="SUPFAM" id="SSF52218">
    <property type="entry name" value="Flavoproteins"/>
    <property type="match status" value="1"/>
</dbReference>
<comment type="catalytic activity">
    <reaction evidence="7">
        <text>protoporphyrinogen IX + 3 a menaquinone = protoporphyrin IX + 3 a menaquinol</text>
        <dbReference type="Rhea" id="RHEA:27409"/>
        <dbReference type="Rhea" id="RHEA-COMP:9537"/>
        <dbReference type="Rhea" id="RHEA-COMP:9539"/>
        <dbReference type="ChEBI" id="CHEBI:16374"/>
        <dbReference type="ChEBI" id="CHEBI:18151"/>
        <dbReference type="ChEBI" id="CHEBI:57306"/>
        <dbReference type="ChEBI" id="CHEBI:57307"/>
        <dbReference type="EC" id="1.3.5.3"/>
    </reaction>
</comment>
<dbReference type="InterPro" id="IPR026816">
    <property type="entry name" value="Flavodoxin_dom"/>
</dbReference>
<keyword evidence="2 7" id="KW-0288">FMN</keyword>
<keyword evidence="4 7" id="KW-0560">Oxidoreductase</keyword>
<evidence type="ECO:0000256" key="3">
    <source>
        <dbReference type="ARBA" id="ARBA00022741"/>
    </source>
</evidence>
<proteinExistence type="inferred from homology"/>
<dbReference type="Pfam" id="PF12724">
    <property type="entry name" value="Flavodoxin_5"/>
    <property type="match status" value="1"/>
</dbReference>
<evidence type="ECO:0000256" key="1">
    <source>
        <dbReference type="ARBA" id="ARBA00022630"/>
    </source>
</evidence>
<dbReference type="GO" id="GO:0016491">
    <property type="term" value="F:oxidoreductase activity"/>
    <property type="evidence" value="ECO:0007669"/>
    <property type="project" value="UniProtKB-KW"/>
</dbReference>
<dbReference type="InterPro" id="IPR044264">
    <property type="entry name" value="HemG"/>
</dbReference>
<reference evidence="9 10" key="1">
    <citation type="submission" date="2024-07" db="EMBL/GenBank/DDBJ databases">
        <title>Uliginosibacterium paludis KCTC:42655.</title>
        <authorList>
            <person name="Kim M.K."/>
        </authorList>
    </citation>
    <scope>NUCLEOTIDE SEQUENCE [LARGE SCALE GENOMIC DNA]</scope>
    <source>
        <strain evidence="9 10">KCTC 42655</strain>
    </source>
</reference>
<gene>
    <name evidence="7 9" type="primary">hemG</name>
    <name evidence="9" type="ORF">ABVT11_01260</name>
</gene>
<comment type="caution">
    <text evidence="9">The sequence shown here is derived from an EMBL/GenBank/DDBJ whole genome shotgun (WGS) entry which is preliminary data.</text>
</comment>
<comment type="catalytic activity">
    <reaction evidence="7">
        <text>protoporphyrinogen IX + 3 a quinone = protoporphyrin IX + 3 a quinol</text>
        <dbReference type="Rhea" id="RHEA:65032"/>
        <dbReference type="ChEBI" id="CHEBI:24646"/>
        <dbReference type="ChEBI" id="CHEBI:57306"/>
        <dbReference type="ChEBI" id="CHEBI:57307"/>
        <dbReference type="ChEBI" id="CHEBI:132124"/>
        <dbReference type="EC" id="1.3.5.3"/>
    </reaction>
</comment>
<accession>A0ABV2CKK9</accession>
<dbReference type="NCBIfam" id="NF008316">
    <property type="entry name" value="PRK11104.1"/>
    <property type="match status" value="1"/>
</dbReference>
<name>A0ABV2CKK9_9RHOO</name>
<dbReference type="InterPro" id="IPR052200">
    <property type="entry name" value="Protoporphyrinogen_IX_DH"/>
</dbReference>
<dbReference type="EC" id="1.3.5.3" evidence="7"/>
<comment type="catalytic activity">
    <reaction evidence="7">
        <text>protoporphyrinogen IX + 3 a ubiquinone = protoporphyrin IX + 3 a ubiquinol</text>
        <dbReference type="Rhea" id="RHEA:63936"/>
        <dbReference type="Rhea" id="RHEA-COMP:9565"/>
        <dbReference type="Rhea" id="RHEA-COMP:9566"/>
        <dbReference type="ChEBI" id="CHEBI:16389"/>
        <dbReference type="ChEBI" id="CHEBI:17976"/>
        <dbReference type="ChEBI" id="CHEBI:57306"/>
        <dbReference type="ChEBI" id="CHEBI:57307"/>
    </reaction>
</comment>
<comment type="subcellular location">
    <subcellularLocation>
        <location evidence="7">Cell membrane</location>
        <topology evidence="7">Peripheral membrane protein</topology>
    </subcellularLocation>
</comment>
<dbReference type="Gene3D" id="3.40.50.360">
    <property type="match status" value="1"/>
</dbReference>
<keyword evidence="1 7" id="KW-0285">Flavoprotein</keyword>
<organism evidence="9 10">
    <name type="scientific">Uliginosibacterium paludis</name>
    <dbReference type="NCBI Taxonomy" id="1615952"/>
    <lineage>
        <taxon>Bacteria</taxon>
        <taxon>Pseudomonadati</taxon>
        <taxon>Pseudomonadota</taxon>
        <taxon>Betaproteobacteria</taxon>
        <taxon>Rhodocyclales</taxon>
        <taxon>Zoogloeaceae</taxon>
        <taxon>Uliginosibacterium</taxon>
    </lineage>
</organism>
<comment type="pathway">
    <text evidence="7">Porphyrin-containing compound metabolism; protoporphyrin-IX biosynthesis; protoporphyrin-IX from protoporphyrinogen-IX: step 1/1.</text>
</comment>
<protein>
    <recommendedName>
        <fullName evidence="7">Protoporphyrinogen IX dehydrogenase [quinone]</fullName>
        <ecNumber evidence="7">1.3.5.3</ecNumber>
    </recommendedName>
    <alternativeName>
        <fullName evidence="7">Protoporphyrinogen IX dehydrogenase [menaquinone]</fullName>
    </alternativeName>
    <alternativeName>
        <fullName evidence="7">Protoporphyrinogen IX dehydrogenase [ubiquinone]</fullName>
    </alternativeName>
    <alternativeName>
        <fullName evidence="7">Protoporphyrinogen oxidase</fullName>
        <shortName evidence="7">PPO</shortName>
    </alternativeName>
</protein>
<evidence type="ECO:0000313" key="10">
    <source>
        <dbReference type="Proteomes" id="UP001548590"/>
    </source>
</evidence>
<keyword evidence="3 7" id="KW-0547">Nucleotide-binding</keyword>
<evidence type="ECO:0000256" key="6">
    <source>
        <dbReference type="ARBA" id="ARBA00023244"/>
    </source>
</evidence>
<comment type="cofactor">
    <cofactor evidence="7">
        <name>FMN</name>
        <dbReference type="ChEBI" id="CHEBI:58210"/>
    </cofactor>
    <text evidence="7">Binds 1 FMN non-covalently per subunit.</text>
</comment>
<comment type="function">
    <text evidence="7">Catalyzes the 6-electron oxidation of protoporphyrinogen IX to form protoporphyrin IX; under anaerobic conditions uses menaquinone as an electron acceptor, under aerobic conditions uses ubiquinone as an electron acceptor.</text>
</comment>
<evidence type="ECO:0000256" key="2">
    <source>
        <dbReference type="ARBA" id="ARBA00022643"/>
    </source>
</evidence>
<dbReference type="EMBL" id="JBEWLZ010000001">
    <property type="protein sequence ID" value="MET1488437.1"/>
    <property type="molecule type" value="Genomic_DNA"/>
</dbReference>
<keyword evidence="5" id="KW-0472">Membrane</keyword>
<evidence type="ECO:0000256" key="5">
    <source>
        <dbReference type="ARBA" id="ARBA00023136"/>
    </source>
</evidence>
<dbReference type="PANTHER" id="PTHR38030">
    <property type="entry name" value="PROTOPORPHYRINOGEN IX DEHYDROGENASE [MENAQUINONE]"/>
    <property type="match status" value="1"/>
</dbReference>
<evidence type="ECO:0000259" key="8">
    <source>
        <dbReference type="Pfam" id="PF12724"/>
    </source>
</evidence>
<evidence type="ECO:0000313" key="9">
    <source>
        <dbReference type="EMBL" id="MET1488437.1"/>
    </source>
</evidence>
<feature type="domain" description="Flavodoxin" evidence="8">
    <location>
        <begin position="16"/>
        <end position="162"/>
    </location>
</feature>
<evidence type="ECO:0000256" key="7">
    <source>
        <dbReference type="HAMAP-Rule" id="MF_00853"/>
    </source>
</evidence>
<comment type="similarity">
    <text evidence="7">Belongs to the HemG family.</text>
</comment>
<dbReference type="Proteomes" id="UP001548590">
    <property type="component" value="Unassembled WGS sequence"/>
</dbReference>
<dbReference type="HAMAP" id="MF_00853">
    <property type="entry name" value="HemG"/>
    <property type="match status" value="1"/>
</dbReference>
<dbReference type="RefSeq" id="WP_345926552.1">
    <property type="nucleotide sequence ID" value="NZ_JBDIVF010000003.1"/>
</dbReference>
<keyword evidence="6 7" id="KW-0627">Porphyrin biosynthesis</keyword>
<sequence length="194" mass="21790">MKTHTTPANHAPRSILILHSSIDGHTQAICERLQRTFHDKGINVTLLPLQDFSPAGHDPELVVIGASIRYGHHRPALARLLQQHVCWLARRRQAFFSVCLTARKPGKASPEGNAYVRRFLKNTGWQPEPCAVFAGKLDYARYRPLDRLMIRLIMHMTGGPTDPATCVSYTDWQAVEQFAQACLVRGDTPESIAR</sequence>